<accession>A0A1G4I5A4</accession>
<organism evidence="3 4">
    <name type="scientific">Trypanosoma equiperdum</name>
    <dbReference type="NCBI Taxonomy" id="5694"/>
    <lineage>
        <taxon>Eukaryota</taxon>
        <taxon>Discoba</taxon>
        <taxon>Euglenozoa</taxon>
        <taxon>Kinetoplastea</taxon>
        <taxon>Metakinetoplastina</taxon>
        <taxon>Trypanosomatida</taxon>
        <taxon>Trypanosomatidae</taxon>
        <taxon>Trypanosoma</taxon>
    </lineage>
</organism>
<comment type="caution">
    <text evidence="3">The sequence shown here is derived from an EMBL/GenBank/DDBJ whole genome shotgun (WGS) entry which is preliminary data.</text>
</comment>
<dbReference type="AlphaFoldDB" id="A0A1G4I5A4"/>
<reference evidence="3" key="1">
    <citation type="submission" date="2016-09" db="EMBL/GenBank/DDBJ databases">
        <authorList>
            <person name="Hebert L."/>
            <person name="Moumen B."/>
        </authorList>
    </citation>
    <scope>NUCLEOTIDE SEQUENCE [LARGE SCALE GENOMIC DNA]</scope>
    <source>
        <strain evidence="3">OVI</strain>
    </source>
</reference>
<dbReference type="InterPro" id="IPR013783">
    <property type="entry name" value="Ig-like_fold"/>
</dbReference>
<dbReference type="GeneID" id="92374300"/>
<keyword evidence="2" id="KW-0812">Transmembrane</keyword>
<gene>
    <name evidence="3" type="ORF">TEOVI_000036000</name>
</gene>
<dbReference type="SUPFAM" id="SSF49354">
    <property type="entry name" value="PapD-like"/>
    <property type="match status" value="1"/>
</dbReference>
<evidence type="ECO:0000313" key="4">
    <source>
        <dbReference type="Proteomes" id="UP000195570"/>
    </source>
</evidence>
<dbReference type="RefSeq" id="XP_067078320.1">
    <property type="nucleotide sequence ID" value="XM_067222219.1"/>
</dbReference>
<dbReference type="InterPro" id="IPR008962">
    <property type="entry name" value="PapD-like_sf"/>
</dbReference>
<evidence type="ECO:0000256" key="2">
    <source>
        <dbReference type="SAM" id="Phobius"/>
    </source>
</evidence>
<feature type="region of interest" description="Disordered" evidence="1">
    <location>
        <begin position="210"/>
        <end position="246"/>
    </location>
</feature>
<keyword evidence="2" id="KW-0472">Membrane</keyword>
<feature type="transmembrane region" description="Helical" evidence="2">
    <location>
        <begin position="303"/>
        <end position="325"/>
    </location>
</feature>
<dbReference type="Gene3D" id="2.60.40.10">
    <property type="entry name" value="Immunoglobulins"/>
    <property type="match status" value="1"/>
</dbReference>
<evidence type="ECO:0000313" key="3">
    <source>
        <dbReference type="EMBL" id="SCU66949.1"/>
    </source>
</evidence>
<dbReference type="EMBL" id="CZPT02000654">
    <property type="protein sequence ID" value="SCU66949.1"/>
    <property type="molecule type" value="Genomic_DNA"/>
</dbReference>
<evidence type="ECO:0000256" key="1">
    <source>
        <dbReference type="SAM" id="MobiDB-lite"/>
    </source>
</evidence>
<dbReference type="Proteomes" id="UP000195570">
    <property type="component" value="Unassembled WGS sequence"/>
</dbReference>
<keyword evidence="4" id="KW-1185">Reference proteome</keyword>
<protein>
    <submittedName>
        <fullName evidence="3">Uncharacterized protein</fullName>
    </submittedName>
</protein>
<proteinExistence type="predicted"/>
<name>A0A1G4I5A4_TRYEQ</name>
<dbReference type="VEuPathDB" id="TriTrypDB:TEOVI_000036000"/>
<keyword evidence="2" id="KW-1133">Transmembrane helix</keyword>
<sequence length="326" mass="34744">MKGGGGIVCFSQECLYFPSPLTDASIENIIELSSLLVRTEDPCENVVAFKVLSAVRNRYGVQPSVGLIFAGECVRVKFMLDIRRLRRLAARRGGVEEGAVELPDAGTRDEVFVDICVVPREVMAPYESVSGFFGGDCSRKGPSGPDVAAAFWKQRGRVQVRERNAVRCALRCIYGELGVPDSLVMKRSHGKVEGLVEGCETAAVEKAPAAQPQLGSAVRNAGGEVSPPSTALRSRHSPKGAGDQTAASASPLVYSPVNCASGTVPSGRCSNGYEAAVGEASRMTNVIAPDSGREMYSLLSVFLLYKVPFPVCCILLFLSFLCGIIE</sequence>